<reference evidence="3" key="1">
    <citation type="journal article" date="2023" name="Mol. Phylogenet. Evol.">
        <title>Genome-scale phylogeny and comparative genomics of the fungal order Sordariales.</title>
        <authorList>
            <person name="Hensen N."/>
            <person name="Bonometti L."/>
            <person name="Westerberg I."/>
            <person name="Brannstrom I.O."/>
            <person name="Guillou S."/>
            <person name="Cros-Aarteil S."/>
            <person name="Calhoun S."/>
            <person name="Haridas S."/>
            <person name="Kuo A."/>
            <person name="Mondo S."/>
            <person name="Pangilinan J."/>
            <person name="Riley R."/>
            <person name="LaButti K."/>
            <person name="Andreopoulos B."/>
            <person name="Lipzen A."/>
            <person name="Chen C."/>
            <person name="Yan M."/>
            <person name="Daum C."/>
            <person name="Ng V."/>
            <person name="Clum A."/>
            <person name="Steindorff A."/>
            <person name="Ohm R.A."/>
            <person name="Martin F."/>
            <person name="Silar P."/>
            <person name="Natvig D.O."/>
            <person name="Lalanne C."/>
            <person name="Gautier V."/>
            <person name="Ament-Velasquez S.L."/>
            <person name="Kruys A."/>
            <person name="Hutchinson M.I."/>
            <person name="Powell A.J."/>
            <person name="Barry K."/>
            <person name="Miller A.N."/>
            <person name="Grigoriev I.V."/>
            <person name="Debuchy R."/>
            <person name="Gladieux P."/>
            <person name="Hiltunen Thoren M."/>
            <person name="Johannesson H."/>
        </authorList>
    </citation>
    <scope>NUCLEOTIDE SEQUENCE</scope>
    <source>
        <strain evidence="3">CBS 560.94</strain>
    </source>
</reference>
<proteinExistence type="predicted"/>
<feature type="coiled-coil region" evidence="1">
    <location>
        <begin position="95"/>
        <end position="129"/>
    </location>
</feature>
<dbReference type="AlphaFoldDB" id="A0AAE0J8Y8"/>
<gene>
    <name evidence="3" type="ORF">B0H65DRAFT_474702</name>
</gene>
<dbReference type="GeneID" id="87864417"/>
<feature type="region of interest" description="Disordered" evidence="2">
    <location>
        <begin position="181"/>
        <end position="202"/>
    </location>
</feature>
<name>A0AAE0J8Y8_9PEZI</name>
<organism evidence="3 4">
    <name type="scientific">Neurospora tetraspora</name>
    <dbReference type="NCBI Taxonomy" id="94610"/>
    <lineage>
        <taxon>Eukaryota</taxon>
        <taxon>Fungi</taxon>
        <taxon>Dikarya</taxon>
        <taxon>Ascomycota</taxon>
        <taxon>Pezizomycotina</taxon>
        <taxon>Sordariomycetes</taxon>
        <taxon>Sordariomycetidae</taxon>
        <taxon>Sordariales</taxon>
        <taxon>Sordariaceae</taxon>
        <taxon>Neurospora</taxon>
    </lineage>
</organism>
<evidence type="ECO:0000256" key="2">
    <source>
        <dbReference type="SAM" id="MobiDB-lite"/>
    </source>
</evidence>
<dbReference type="Proteomes" id="UP001278500">
    <property type="component" value="Unassembled WGS sequence"/>
</dbReference>
<dbReference type="EMBL" id="JAUEPP010000007">
    <property type="protein sequence ID" value="KAK3338833.1"/>
    <property type="molecule type" value="Genomic_DNA"/>
</dbReference>
<sequence>MPPLKLLPPTVNLSRNHLVRPLGRANLSGHPVLDLNAGALRGRLLPRGTNVVLVAFDHDLSVDERLLVNRGLMGKAKIEAKKDAAKAQPAEAKAADEKASLLMRHEQKAEKLRKQLEKVESSIKRRENLPAPYDFLHVPYRVSQEKARAARRRRRGAPVGALIALSCPGQEEVYHPWHHQGLRQEGEEDQVCLAQEEGPCRR</sequence>
<keyword evidence="1" id="KW-0175">Coiled coil</keyword>
<reference evidence="3" key="2">
    <citation type="submission" date="2023-06" db="EMBL/GenBank/DDBJ databases">
        <authorList>
            <consortium name="Lawrence Berkeley National Laboratory"/>
            <person name="Haridas S."/>
            <person name="Hensen N."/>
            <person name="Bonometti L."/>
            <person name="Westerberg I."/>
            <person name="Brannstrom I.O."/>
            <person name="Guillou S."/>
            <person name="Cros-Aarteil S."/>
            <person name="Calhoun S."/>
            <person name="Kuo A."/>
            <person name="Mondo S."/>
            <person name="Pangilinan J."/>
            <person name="Riley R."/>
            <person name="Labutti K."/>
            <person name="Andreopoulos B."/>
            <person name="Lipzen A."/>
            <person name="Chen C."/>
            <person name="Yanf M."/>
            <person name="Daum C."/>
            <person name="Ng V."/>
            <person name="Clum A."/>
            <person name="Steindorff A."/>
            <person name="Ohm R."/>
            <person name="Martin F."/>
            <person name="Silar P."/>
            <person name="Natvig D."/>
            <person name="Lalanne C."/>
            <person name="Gautier V."/>
            <person name="Ament-Velasquez S.L."/>
            <person name="Kruys A."/>
            <person name="Hutchinson M.I."/>
            <person name="Powell A.J."/>
            <person name="Barry K."/>
            <person name="Miller A.N."/>
            <person name="Grigoriev I.V."/>
            <person name="Debuchy R."/>
            <person name="Gladieux P."/>
            <person name="Thoren M.H."/>
            <person name="Johannesson H."/>
        </authorList>
    </citation>
    <scope>NUCLEOTIDE SEQUENCE</scope>
    <source>
        <strain evidence="3">CBS 560.94</strain>
    </source>
</reference>
<accession>A0AAE0J8Y8</accession>
<dbReference type="RefSeq" id="XP_062678193.1">
    <property type="nucleotide sequence ID" value="XM_062827263.1"/>
</dbReference>
<keyword evidence="4" id="KW-1185">Reference proteome</keyword>
<evidence type="ECO:0000256" key="1">
    <source>
        <dbReference type="SAM" id="Coils"/>
    </source>
</evidence>
<comment type="caution">
    <text evidence="3">The sequence shown here is derived from an EMBL/GenBank/DDBJ whole genome shotgun (WGS) entry which is preliminary data.</text>
</comment>
<protein>
    <submittedName>
        <fullName evidence="3">Uncharacterized protein</fullName>
    </submittedName>
</protein>
<evidence type="ECO:0000313" key="3">
    <source>
        <dbReference type="EMBL" id="KAK3338833.1"/>
    </source>
</evidence>
<evidence type="ECO:0000313" key="4">
    <source>
        <dbReference type="Proteomes" id="UP001278500"/>
    </source>
</evidence>